<evidence type="ECO:0000313" key="2">
    <source>
        <dbReference type="Proteomes" id="UP000694044"/>
    </source>
</evidence>
<sequence length="164" mass="18617">MHSQQMIKHVTGGKLNKKVSKPDVAKEMASMLSPKCHDRQFQQGARQWKVFFDERLWDVAGRPFGRHSKEEACWITVEASQYQGACQGVGFLEQPTRADVEDPPLQNEDNSTEVEQIRLRTLFNTVHTVEAMTAEWVIVKRDGIATLGLETLALPNIRQSQRGL</sequence>
<dbReference type="AlphaFoldDB" id="A0A8T1V698"/>
<accession>A0A8T1V698</accession>
<comment type="caution">
    <text evidence="1">The sequence shown here is derived from an EMBL/GenBank/DDBJ whole genome shotgun (WGS) entry which is preliminary data.</text>
</comment>
<dbReference type="EMBL" id="JAGDFM010000668">
    <property type="protein sequence ID" value="KAG7376551.1"/>
    <property type="molecule type" value="Genomic_DNA"/>
</dbReference>
<protein>
    <submittedName>
        <fullName evidence="1">Uncharacterized protein</fullName>
    </submittedName>
</protein>
<name>A0A8T1V698_9STRA</name>
<dbReference type="Proteomes" id="UP000694044">
    <property type="component" value="Unassembled WGS sequence"/>
</dbReference>
<gene>
    <name evidence="1" type="ORF">PHYPSEUDO_013152</name>
</gene>
<organism evidence="1 2">
    <name type="scientific">Phytophthora pseudosyringae</name>
    <dbReference type="NCBI Taxonomy" id="221518"/>
    <lineage>
        <taxon>Eukaryota</taxon>
        <taxon>Sar</taxon>
        <taxon>Stramenopiles</taxon>
        <taxon>Oomycota</taxon>
        <taxon>Peronosporomycetes</taxon>
        <taxon>Peronosporales</taxon>
        <taxon>Peronosporaceae</taxon>
        <taxon>Phytophthora</taxon>
    </lineage>
</organism>
<reference evidence="1" key="1">
    <citation type="submission" date="2021-02" db="EMBL/GenBank/DDBJ databases">
        <authorList>
            <person name="Palmer J.M."/>
        </authorList>
    </citation>
    <scope>NUCLEOTIDE SEQUENCE</scope>
    <source>
        <strain evidence="1">SCRP734</strain>
    </source>
</reference>
<keyword evidence="2" id="KW-1185">Reference proteome</keyword>
<evidence type="ECO:0000313" key="1">
    <source>
        <dbReference type="EMBL" id="KAG7376551.1"/>
    </source>
</evidence>
<proteinExistence type="predicted"/>